<name>A0A6J4P3T9_9BURK</name>
<reference evidence="2" key="1">
    <citation type="submission" date="2020-02" db="EMBL/GenBank/DDBJ databases">
        <authorList>
            <person name="Meier V. D."/>
        </authorList>
    </citation>
    <scope>NUCLEOTIDE SEQUENCE</scope>
    <source>
        <strain evidence="2">AVDCRST_MAG51</strain>
    </source>
</reference>
<dbReference type="EC" id="3.3.1.1" evidence="2"/>
<feature type="non-terminal residue" evidence="2">
    <location>
        <position position="1"/>
    </location>
</feature>
<gene>
    <name evidence="2" type="ORF">AVDCRST_MAG51-953</name>
</gene>
<proteinExistence type="predicted"/>
<evidence type="ECO:0000256" key="1">
    <source>
        <dbReference type="SAM" id="MobiDB-lite"/>
    </source>
</evidence>
<feature type="compositionally biased region" description="Basic residues" evidence="1">
    <location>
        <begin position="1"/>
        <end position="18"/>
    </location>
</feature>
<feature type="region of interest" description="Disordered" evidence="1">
    <location>
        <begin position="412"/>
        <end position="478"/>
    </location>
</feature>
<organism evidence="2">
    <name type="scientific">uncultured Ramlibacter sp</name>
    <dbReference type="NCBI Taxonomy" id="260755"/>
    <lineage>
        <taxon>Bacteria</taxon>
        <taxon>Pseudomonadati</taxon>
        <taxon>Pseudomonadota</taxon>
        <taxon>Betaproteobacteria</taxon>
        <taxon>Burkholderiales</taxon>
        <taxon>Comamonadaceae</taxon>
        <taxon>Ramlibacter</taxon>
        <taxon>environmental samples</taxon>
    </lineage>
</organism>
<sequence length="478" mass="53730">ERRSQAHRRARQRHRRPFAGRLGPQGNPHRRDRDARPDGDPPGIRQGAAAQGRAHHRLAAHDHPDGRADRDAAGAGRPGPLGLVQHLLDAGPRRGRHRRCRHAGVRHQGRVAGRLLGLHPPHLRLRRQGLGRRRPQHDPGRRRRCHAADAPGPALREGPVADRQPLERGRAHPARGHPQEAGRRPDLVQPQGQGHHRRHRGDDHRRAPPGRHVQQGPAEVPRDQRQRLGHQEQVRQPVRLPRVAGGRHQARHRRDDRRQGGRGGRLRRRGQGQRPGPACAVGPGLGHRDRPDQRPPGRHGRLPRRHHGLRRRQGRHLRDGHRQQGRDHLRPHGEDEGPGDRLQHRPLRQRDRRGDDRGQVQVGRDQAAGGPRDLPGRQAHHPARQGPAGEPGLRHGPPELRDVVLVRQPDAGADRAVHQAEGIRSRQGVRAAQAPRRKGRAPAVVQAGRATDRVDRSAGRVHRREQERPVQGRYLPLL</sequence>
<feature type="region of interest" description="Disordered" evidence="1">
    <location>
        <begin position="115"/>
        <end position="397"/>
    </location>
</feature>
<feature type="non-terminal residue" evidence="2">
    <location>
        <position position="478"/>
    </location>
</feature>
<feature type="compositionally biased region" description="Low complexity" evidence="1">
    <location>
        <begin position="41"/>
        <end position="52"/>
    </location>
</feature>
<feature type="compositionally biased region" description="Basic and acidic residues" evidence="1">
    <location>
        <begin position="59"/>
        <end position="72"/>
    </location>
</feature>
<feature type="compositionally biased region" description="Basic and acidic residues" evidence="1">
    <location>
        <begin position="316"/>
        <end position="358"/>
    </location>
</feature>
<feature type="compositionally biased region" description="Basic and acidic residues" evidence="1">
    <location>
        <begin position="220"/>
        <end position="233"/>
    </location>
</feature>
<feature type="compositionally biased region" description="Basic and acidic residues" evidence="1">
    <location>
        <begin position="177"/>
        <end position="186"/>
    </location>
</feature>
<accession>A0A6J4P3T9</accession>
<feature type="compositionally biased region" description="Basic and acidic residues" evidence="1">
    <location>
        <begin position="450"/>
        <end position="470"/>
    </location>
</feature>
<feature type="region of interest" description="Disordered" evidence="1">
    <location>
        <begin position="1"/>
        <end position="85"/>
    </location>
</feature>
<dbReference type="AlphaFoldDB" id="A0A6J4P3T9"/>
<protein>
    <submittedName>
        <fullName evidence="2">Adenosylhomocysteinase</fullName>
        <ecNumber evidence="2">3.3.1.1</ecNumber>
    </submittedName>
</protein>
<dbReference type="GO" id="GO:0016787">
    <property type="term" value="F:hydrolase activity"/>
    <property type="evidence" value="ECO:0007669"/>
    <property type="project" value="UniProtKB-KW"/>
</dbReference>
<feature type="compositionally biased region" description="Basic and acidic residues" evidence="1">
    <location>
        <begin position="286"/>
        <end position="295"/>
    </location>
</feature>
<feature type="compositionally biased region" description="Basic and acidic residues" evidence="1">
    <location>
        <begin position="412"/>
        <end position="424"/>
    </location>
</feature>
<feature type="compositionally biased region" description="Basic and acidic residues" evidence="1">
    <location>
        <begin position="29"/>
        <end position="39"/>
    </location>
</feature>
<keyword evidence="2" id="KW-0378">Hydrolase</keyword>
<dbReference type="EMBL" id="CADCUX010000230">
    <property type="protein sequence ID" value="CAA9401918.1"/>
    <property type="molecule type" value="Genomic_DNA"/>
</dbReference>
<feature type="compositionally biased region" description="Basic residues" evidence="1">
    <location>
        <begin position="296"/>
        <end position="315"/>
    </location>
</feature>
<evidence type="ECO:0000313" key="2">
    <source>
        <dbReference type="EMBL" id="CAA9401918.1"/>
    </source>
</evidence>
<feature type="compositionally biased region" description="Basic residues" evidence="1">
    <location>
        <begin position="121"/>
        <end position="145"/>
    </location>
</feature>